<protein>
    <submittedName>
        <fullName evidence="3">Uncharacterized protein</fullName>
    </submittedName>
</protein>
<evidence type="ECO:0000313" key="2">
    <source>
        <dbReference type="Proteomes" id="UP000095285"/>
    </source>
</evidence>
<evidence type="ECO:0000313" key="3">
    <source>
        <dbReference type="WBParaSite" id="EN70_7753"/>
    </source>
</evidence>
<feature type="region of interest" description="Disordered" evidence="1">
    <location>
        <begin position="1"/>
        <end position="29"/>
    </location>
</feature>
<dbReference type="Proteomes" id="UP000095285">
    <property type="component" value="Unassembled WGS sequence"/>
</dbReference>
<reference evidence="3" key="2">
    <citation type="submission" date="2016-11" db="UniProtKB">
        <authorList>
            <consortium name="WormBaseParasite"/>
        </authorList>
    </citation>
    <scope>IDENTIFICATION</scope>
</reference>
<name>A0A1I7VYS5_LOALO</name>
<dbReference type="WBParaSite" id="EN70_7753">
    <property type="protein sequence ID" value="EN70_7753"/>
    <property type="gene ID" value="EN70_7753"/>
</dbReference>
<sequence length="60" mass="6680">MEREPEGGEHKTDERTNRTLGSRGAVPGTNLLDISEESVKINKEKKMTTSIYALLTPHVI</sequence>
<dbReference type="AlphaFoldDB" id="A0A1I7VYS5"/>
<evidence type="ECO:0000256" key="1">
    <source>
        <dbReference type="SAM" id="MobiDB-lite"/>
    </source>
</evidence>
<keyword evidence="2" id="KW-1185">Reference proteome</keyword>
<feature type="compositionally biased region" description="Basic and acidic residues" evidence="1">
    <location>
        <begin position="1"/>
        <end position="17"/>
    </location>
</feature>
<accession>A0A1I7VYS5</accession>
<organism evidence="2 3">
    <name type="scientific">Loa loa</name>
    <name type="common">Eye worm</name>
    <name type="synonym">Filaria loa</name>
    <dbReference type="NCBI Taxonomy" id="7209"/>
    <lineage>
        <taxon>Eukaryota</taxon>
        <taxon>Metazoa</taxon>
        <taxon>Ecdysozoa</taxon>
        <taxon>Nematoda</taxon>
        <taxon>Chromadorea</taxon>
        <taxon>Rhabditida</taxon>
        <taxon>Spirurina</taxon>
        <taxon>Spiruromorpha</taxon>
        <taxon>Filarioidea</taxon>
        <taxon>Onchocercidae</taxon>
        <taxon>Loa</taxon>
    </lineage>
</organism>
<proteinExistence type="predicted"/>
<reference evidence="2" key="1">
    <citation type="submission" date="2012-04" db="EMBL/GenBank/DDBJ databases">
        <title>The Genome Sequence of Loa loa.</title>
        <authorList>
            <consortium name="The Broad Institute Genome Sequencing Platform"/>
            <consortium name="Broad Institute Genome Sequencing Center for Infectious Disease"/>
            <person name="Nutman T.B."/>
            <person name="Fink D.L."/>
            <person name="Russ C."/>
            <person name="Young S."/>
            <person name="Zeng Q."/>
            <person name="Gargeya S."/>
            <person name="Alvarado L."/>
            <person name="Berlin A."/>
            <person name="Chapman S.B."/>
            <person name="Chen Z."/>
            <person name="Freedman E."/>
            <person name="Gellesch M."/>
            <person name="Goldberg J."/>
            <person name="Griggs A."/>
            <person name="Gujja S."/>
            <person name="Heilman E.R."/>
            <person name="Heiman D."/>
            <person name="Howarth C."/>
            <person name="Mehta T."/>
            <person name="Neiman D."/>
            <person name="Pearson M."/>
            <person name="Roberts A."/>
            <person name="Saif S."/>
            <person name="Shea T."/>
            <person name="Shenoy N."/>
            <person name="Sisk P."/>
            <person name="Stolte C."/>
            <person name="Sykes S."/>
            <person name="White J."/>
            <person name="Yandava C."/>
            <person name="Haas B."/>
            <person name="Henn M.R."/>
            <person name="Nusbaum C."/>
            <person name="Birren B."/>
        </authorList>
    </citation>
    <scope>NUCLEOTIDE SEQUENCE [LARGE SCALE GENOMIC DNA]</scope>
</reference>